<keyword evidence="1" id="KW-0732">Signal</keyword>
<dbReference type="eggNOG" id="ENOG502ZA4P">
    <property type="taxonomic scope" value="Bacteria"/>
</dbReference>
<dbReference type="AlphaFoldDB" id="B4D4M4"/>
<dbReference type="EMBL" id="ABVL01000012">
    <property type="protein sequence ID" value="EDY18477.1"/>
    <property type="molecule type" value="Genomic_DNA"/>
</dbReference>
<sequence precursor="true">MNFLPPAFRHAARRGVLLLSVFFFASALRAEDAAPVRVSDTTLFDDMECFKIETPNATYLFGKRGAGFAGILDPKGCDWISHHHGGQALGEYRGLPKCGQPVKYFHCGYGFGQYTNDNWFTSAVTLYEPAHARIHCETAQHDAIGEWDFFPDHATFTLLKIPGDQYWFLYEGTPGGALDAAEDFVIRPGGRRTPLTEPWKEVVPWVVFGAKETPHGLLMFNHQTGSPVDSYVSWPYKPDKDGALNQMTVFGFGRRDWQDPKQHFPALTGLPAKLTVAVLPDTTEKSIDAMVKLIGAAQKQ</sequence>
<feature type="signal peptide" evidence="1">
    <location>
        <begin position="1"/>
        <end position="30"/>
    </location>
</feature>
<keyword evidence="3" id="KW-1185">Reference proteome</keyword>
<feature type="chain" id="PRO_5002800433" description="Secreted protein" evidence="1">
    <location>
        <begin position="31"/>
        <end position="300"/>
    </location>
</feature>
<protein>
    <recommendedName>
        <fullName evidence="4">Secreted protein</fullName>
    </recommendedName>
</protein>
<comment type="caution">
    <text evidence="2">The sequence shown here is derived from an EMBL/GenBank/DDBJ whole genome shotgun (WGS) entry which is preliminary data.</text>
</comment>
<accession>B4D4M4</accession>
<dbReference type="InParanoid" id="B4D4M4"/>
<name>B4D4M4_9BACT</name>
<evidence type="ECO:0000256" key="1">
    <source>
        <dbReference type="SAM" id="SignalP"/>
    </source>
</evidence>
<evidence type="ECO:0000313" key="2">
    <source>
        <dbReference type="EMBL" id="EDY18477.1"/>
    </source>
</evidence>
<gene>
    <name evidence="2" type="ORF">CfE428DRAFT_3862</name>
</gene>
<reference evidence="2 3" key="1">
    <citation type="journal article" date="2011" name="J. Bacteriol.">
        <title>Genome sequence of Chthoniobacter flavus Ellin428, an aerobic heterotrophic soil bacterium.</title>
        <authorList>
            <person name="Kant R."/>
            <person name="van Passel M.W."/>
            <person name="Palva A."/>
            <person name="Lucas S."/>
            <person name="Lapidus A."/>
            <person name="Glavina Del Rio T."/>
            <person name="Dalin E."/>
            <person name="Tice H."/>
            <person name="Bruce D."/>
            <person name="Goodwin L."/>
            <person name="Pitluck S."/>
            <person name="Larimer F.W."/>
            <person name="Land M.L."/>
            <person name="Hauser L."/>
            <person name="Sangwan P."/>
            <person name="de Vos W.M."/>
            <person name="Janssen P.H."/>
            <person name="Smidt H."/>
        </authorList>
    </citation>
    <scope>NUCLEOTIDE SEQUENCE [LARGE SCALE GENOMIC DNA]</scope>
    <source>
        <strain evidence="2 3">Ellin428</strain>
    </source>
</reference>
<dbReference type="Proteomes" id="UP000005824">
    <property type="component" value="Unassembled WGS sequence"/>
</dbReference>
<dbReference type="STRING" id="497964.CfE428DRAFT_3862"/>
<dbReference type="RefSeq" id="WP_006981187.1">
    <property type="nucleotide sequence ID" value="NZ_ABVL01000012.1"/>
</dbReference>
<evidence type="ECO:0008006" key="4">
    <source>
        <dbReference type="Google" id="ProtNLM"/>
    </source>
</evidence>
<proteinExistence type="predicted"/>
<evidence type="ECO:0000313" key="3">
    <source>
        <dbReference type="Proteomes" id="UP000005824"/>
    </source>
</evidence>
<organism evidence="2 3">
    <name type="scientific">Chthoniobacter flavus Ellin428</name>
    <dbReference type="NCBI Taxonomy" id="497964"/>
    <lineage>
        <taxon>Bacteria</taxon>
        <taxon>Pseudomonadati</taxon>
        <taxon>Verrucomicrobiota</taxon>
        <taxon>Spartobacteria</taxon>
        <taxon>Chthoniobacterales</taxon>
        <taxon>Chthoniobacteraceae</taxon>
        <taxon>Chthoniobacter</taxon>
    </lineage>
</organism>